<feature type="domain" description="DUF2344" evidence="1">
    <location>
        <begin position="2"/>
        <end position="183"/>
    </location>
</feature>
<sequence>MKARIKFRKYGVMKFIGHLDVMRYFQKAMRRADIPIAFTKGFSPHMIMSFANPLGVGLTSDGEYFDIELIRPLASRDAIQRLNAVMADGIEIINFVQIPEDKKSTGMSIIEAADYLVFPKDGKFPVSSEDLVTFLSSEEILVVKQTKKSEKEVNIRPWILELEQRENSLFLKVRAGSSVNLKPELVVSALLHKSRVDKDAEQDFRYHRLENYAVKDEQLVALDALGTEIL</sequence>
<gene>
    <name evidence="2" type="ORF">DW016_01775</name>
</gene>
<dbReference type="Pfam" id="PF10105">
    <property type="entry name" value="DUF2344"/>
    <property type="match status" value="1"/>
</dbReference>
<dbReference type="InterPro" id="IPR018768">
    <property type="entry name" value="DUF2344"/>
</dbReference>
<dbReference type="GeneID" id="97192714"/>
<name>A0A3E3K606_9FIRM</name>
<dbReference type="EMBL" id="QVLX01000001">
    <property type="protein sequence ID" value="RGE90013.1"/>
    <property type="molecule type" value="Genomic_DNA"/>
</dbReference>
<evidence type="ECO:0000259" key="1">
    <source>
        <dbReference type="Pfam" id="PF10105"/>
    </source>
</evidence>
<accession>A0A3E3K606</accession>
<evidence type="ECO:0000313" key="2">
    <source>
        <dbReference type="EMBL" id="RGE90013.1"/>
    </source>
</evidence>
<proteinExistence type="predicted"/>
<dbReference type="AlphaFoldDB" id="A0A3E3K606"/>
<reference evidence="2 3" key="1">
    <citation type="submission" date="2018-08" db="EMBL/GenBank/DDBJ databases">
        <title>A genome reference for cultivated species of the human gut microbiota.</title>
        <authorList>
            <person name="Zou Y."/>
            <person name="Xue W."/>
            <person name="Luo G."/>
        </authorList>
    </citation>
    <scope>NUCLEOTIDE SEQUENCE [LARGE SCALE GENOMIC DNA]</scope>
    <source>
        <strain evidence="2 3">AF37-2AT</strain>
    </source>
</reference>
<evidence type="ECO:0000313" key="3">
    <source>
        <dbReference type="Proteomes" id="UP000261080"/>
    </source>
</evidence>
<protein>
    <submittedName>
        <fullName evidence="2">DUF2344 domain-containing protein</fullName>
    </submittedName>
</protein>
<organism evidence="2 3">
    <name type="scientific">Sellimonas intestinalis</name>
    <dbReference type="NCBI Taxonomy" id="1653434"/>
    <lineage>
        <taxon>Bacteria</taxon>
        <taxon>Bacillati</taxon>
        <taxon>Bacillota</taxon>
        <taxon>Clostridia</taxon>
        <taxon>Lachnospirales</taxon>
        <taxon>Lachnospiraceae</taxon>
        <taxon>Sellimonas</taxon>
    </lineage>
</organism>
<keyword evidence="3" id="KW-1185">Reference proteome</keyword>
<dbReference type="OrthoDB" id="9780488at2"/>
<dbReference type="RefSeq" id="WP_053768991.1">
    <property type="nucleotide sequence ID" value="NZ_CP173694.1"/>
</dbReference>
<dbReference type="NCBIfam" id="TIGR03936">
    <property type="entry name" value="sam_1_link_chp"/>
    <property type="match status" value="1"/>
</dbReference>
<comment type="caution">
    <text evidence="2">The sequence shown here is derived from an EMBL/GenBank/DDBJ whole genome shotgun (WGS) entry which is preliminary data.</text>
</comment>
<dbReference type="Proteomes" id="UP000261080">
    <property type="component" value="Unassembled WGS sequence"/>
</dbReference>